<protein>
    <submittedName>
        <fullName evidence="1">Uncharacterized protein</fullName>
    </submittedName>
</protein>
<reference evidence="1 2" key="1">
    <citation type="submission" date="2017-04" db="EMBL/GenBank/DDBJ databases">
        <title>Genome Sequence of the Model Brown-Rot Fungus Postia placenta SB12.</title>
        <authorList>
            <consortium name="DOE Joint Genome Institute"/>
            <person name="Gaskell J."/>
            <person name="Kersten P."/>
            <person name="Larrondo L.F."/>
            <person name="Canessa P."/>
            <person name="Martinez D."/>
            <person name="Hibbett D."/>
            <person name="Schmoll M."/>
            <person name="Kubicek C.P."/>
            <person name="Martinez A.T."/>
            <person name="Yadav J."/>
            <person name="Master E."/>
            <person name="Magnuson J.K."/>
            <person name="James T."/>
            <person name="Yaver D."/>
            <person name="Berka R."/>
            <person name="Labutti K."/>
            <person name="Lipzen A."/>
            <person name="Aerts A."/>
            <person name="Barry K."/>
            <person name="Henrissat B."/>
            <person name="Blanchette R."/>
            <person name="Grigoriev I."/>
            <person name="Cullen D."/>
        </authorList>
    </citation>
    <scope>NUCLEOTIDE SEQUENCE [LARGE SCALE GENOMIC DNA]</scope>
    <source>
        <strain evidence="1 2">MAD-698-R-SB12</strain>
    </source>
</reference>
<evidence type="ECO:0000313" key="1">
    <source>
        <dbReference type="EMBL" id="OSX65877.1"/>
    </source>
</evidence>
<dbReference type="Proteomes" id="UP000194127">
    <property type="component" value="Unassembled WGS sequence"/>
</dbReference>
<keyword evidence="2" id="KW-1185">Reference proteome</keyword>
<name>A0A1X6NB59_9APHY</name>
<dbReference type="AlphaFoldDB" id="A0A1X6NB59"/>
<proteinExistence type="predicted"/>
<gene>
    <name evidence="1" type="ORF">POSPLADRAFT_1131205</name>
</gene>
<organism evidence="1 2">
    <name type="scientific">Postia placenta MAD-698-R-SB12</name>
    <dbReference type="NCBI Taxonomy" id="670580"/>
    <lineage>
        <taxon>Eukaryota</taxon>
        <taxon>Fungi</taxon>
        <taxon>Dikarya</taxon>
        <taxon>Basidiomycota</taxon>
        <taxon>Agaricomycotina</taxon>
        <taxon>Agaricomycetes</taxon>
        <taxon>Polyporales</taxon>
        <taxon>Adustoporiaceae</taxon>
        <taxon>Rhodonia</taxon>
    </lineage>
</organism>
<accession>A0A1X6NB59</accession>
<evidence type="ECO:0000313" key="2">
    <source>
        <dbReference type="Proteomes" id="UP000194127"/>
    </source>
</evidence>
<dbReference type="OrthoDB" id="2800331at2759"/>
<dbReference type="GeneID" id="36328989"/>
<dbReference type="EMBL" id="KZ110592">
    <property type="protein sequence ID" value="OSX65877.1"/>
    <property type="molecule type" value="Genomic_DNA"/>
</dbReference>
<dbReference type="RefSeq" id="XP_024342671.1">
    <property type="nucleotide sequence ID" value="XM_024484040.1"/>
</dbReference>
<sequence>MCCNLSTYVEYSCSHRILQQTQYLDCNRWDCRLSKYHNHDNAEHDCKNNCAQELLEDRHLTVDWQHRPCTPCRVLAPTNGVNA</sequence>